<evidence type="ECO:0000313" key="4">
    <source>
        <dbReference type="EMBL" id="PIT01253.1"/>
    </source>
</evidence>
<accession>A0A2M6U9J0</accession>
<gene>
    <name evidence="4" type="ORF">TSA1_11165</name>
</gene>
<dbReference type="InterPro" id="IPR016181">
    <property type="entry name" value="Acyl_CoA_acyltransferase"/>
</dbReference>
<dbReference type="Pfam" id="PF00583">
    <property type="entry name" value="Acetyltransf_1"/>
    <property type="match status" value="1"/>
</dbReference>
<dbReference type="Gene3D" id="3.40.630.30">
    <property type="match status" value="1"/>
</dbReference>
<dbReference type="CDD" id="cd04301">
    <property type="entry name" value="NAT_SF"/>
    <property type="match status" value="1"/>
</dbReference>
<dbReference type="PANTHER" id="PTHR43420">
    <property type="entry name" value="ACETYLTRANSFERASE"/>
    <property type="match status" value="1"/>
</dbReference>
<dbReference type="GO" id="GO:0016747">
    <property type="term" value="F:acyltransferase activity, transferring groups other than amino-acyl groups"/>
    <property type="evidence" value="ECO:0007669"/>
    <property type="project" value="InterPro"/>
</dbReference>
<dbReference type="PROSITE" id="PS51186">
    <property type="entry name" value="GNAT"/>
    <property type="match status" value="1"/>
</dbReference>
<evidence type="ECO:0000256" key="1">
    <source>
        <dbReference type="ARBA" id="ARBA00022679"/>
    </source>
</evidence>
<keyword evidence="5" id="KW-1185">Reference proteome</keyword>
<keyword evidence="1 4" id="KW-0808">Transferase</keyword>
<dbReference type="InterPro" id="IPR050680">
    <property type="entry name" value="YpeA/RimI_acetyltransf"/>
</dbReference>
<reference evidence="4 5" key="1">
    <citation type="submission" date="2015-06" db="EMBL/GenBank/DDBJ databases">
        <title>Comparative genome analysis of nirS-carrying Bradyrhizobium sp. strains.</title>
        <authorList>
            <person name="Ishii S."/>
            <person name="Jang J."/>
            <person name="Nishizawa T."/>
            <person name="Senoo K."/>
        </authorList>
    </citation>
    <scope>NUCLEOTIDE SEQUENCE [LARGE SCALE GENOMIC DNA]</scope>
    <source>
        <strain evidence="4 5">TSA1</strain>
    </source>
</reference>
<dbReference type="AlphaFoldDB" id="A0A2M6U9J0"/>
<evidence type="ECO:0000259" key="3">
    <source>
        <dbReference type="PROSITE" id="PS51186"/>
    </source>
</evidence>
<comment type="caution">
    <text evidence="4">The sequence shown here is derived from an EMBL/GenBank/DDBJ whole genome shotgun (WGS) entry which is preliminary data.</text>
</comment>
<evidence type="ECO:0000313" key="5">
    <source>
        <dbReference type="Proteomes" id="UP000228930"/>
    </source>
</evidence>
<protein>
    <submittedName>
        <fullName evidence="4">Acetyltransferase</fullName>
    </submittedName>
</protein>
<dbReference type="EMBL" id="LFJC01000003">
    <property type="protein sequence ID" value="PIT01253.1"/>
    <property type="molecule type" value="Genomic_DNA"/>
</dbReference>
<name>A0A2M6U9J0_9BRAD</name>
<dbReference type="InterPro" id="IPR000182">
    <property type="entry name" value="GNAT_dom"/>
</dbReference>
<proteinExistence type="predicted"/>
<dbReference type="RefSeq" id="WP_100176474.1">
    <property type="nucleotide sequence ID" value="NZ_LFJC01000003.1"/>
</dbReference>
<feature type="domain" description="N-acetyltransferase" evidence="3">
    <location>
        <begin position="1"/>
        <end position="202"/>
    </location>
</feature>
<keyword evidence="2" id="KW-0012">Acyltransferase</keyword>
<organism evidence="4 5">
    <name type="scientific">Bradyrhizobium nitroreducens</name>
    <dbReference type="NCBI Taxonomy" id="709803"/>
    <lineage>
        <taxon>Bacteria</taxon>
        <taxon>Pseudomonadati</taxon>
        <taxon>Pseudomonadota</taxon>
        <taxon>Alphaproteobacteria</taxon>
        <taxon>Hyphomicrobiales</taxon>
        <taxon>Nitrobacteraceae</taxon>
        <taxon>Bradyrhizobium</taxon>
    </lineage>
</organism>
<dbReference type="Proteomes" id="UP000228930">
    <property type="component" value="Unassembled WGS sequence"/>
</dbReference>
<dbReference type="PANTHER" id="PTHR43420:SF44">
    <property type="entry name" value="ACETYLTRANSFERASE YPEA"/>
    <property type="match status" value="1"/>
</dbReference>
<evidence type="ECO:0000256" key="2">
    <source>
        <dbReference type="ARBA" id="ARBA00023315"/>
    </source>
</evidence>
<sequence length="219" mass="23462">MTIRSARPEDAEFIAQTIQSSQRGYRSRGWFDVALGWPDAQCRAFIARIAVAQAMSMWHVSQFLVAEVDGKPAAALCALPGAGTGPAAWRAIEEVAAATGLAASELEAIRRRGGYTRACWVQGGEGDWMIEHVATDPVHRGRGLVQALIAHALEKGRAAGFNRATISFLIGNEPAERAYAKAGFVLAEEKRDPAFEAIIGAPGFRMFARKMGCSANGDS</sequence>
<dbReference type="SUPFAM" id="SSF55729">
    <property type="entry name" value="Acyl-CoA N-acyltransferases (Nat)"/>
    <property type="match status" value="1"/>
</dbReference>